<proteinExistence type="predicted"/>
<organism evidence="1 2">
    <name type="scientific">Kwoniella mangroviensis CBS 10435</name>
    <dbReference type="NCBI Taxonomy" id="1331196"/>
    <lineage>
        <taxon>Eukaryota</taxon>
        <taxon>Fungi</taxon>
        <taxon>Dikarya</taxon>
        <taxon>Basidiomycota</taxon>
        <taxon>Agaricomycotina</taxon>
        <taxon>Tremellomycetes</taxon>
        <taxon>Tremellales</taxon>
        <taxon>Cryptococcaceae</taxon>
        <taxon>Kwoniella</taxon>
    </lineage>
</organism>
<dbReference type="EMBL" id="KI669460">
    <property type="protein sequence ID" value="OCF59590.1"/>
    <property type="molecule type" value="Genomic_DNA"/>
</dbReference>
<sequence length="269" mass="29947">MSSSGSFTSTISSHPAGSIPVRGVGPFDESQKVTLLFYACATDGSRIELGRSGVISLKSQDEAESATQQQIGSFVYPSLNLCHRETWDPSVEVSKYSQQSARLFVDETASKYRIYHEVDASALCEASAAHTLSFFKPGDKVTDALYLRNEDALNSLSDEGKWLKAQYNSFRAKDDFHLEFTLNRGQFLEAPPPYPSEEAKDVPPEFGRARYRRNLEATWGDSTVGDFSKVQQPEDWTVLIPIIRHRSAHNATLPELLDDKLSDVDGQKD</sequence>
<gene>
    <name evidence="1" type="ORF">L486_02261</name>
</gene>
<keyword evidence="2" id="KW-1185">Reference proteome</keyword>
<evidence type="ECO:0000313" key="1">
    <source>
        <dbReference type="EMBL" id="OCF59590.1"/>
    </source>
</evidence>
<protein>
    <submittedName>
        <fullName evidence="1">Uncharacterized protein</fullName>
    </submittedName>
</protein>
<reference evidence="2" key="2">
    <citation type="submission" date="2013-12" db="EMBL/GenBank/DDBJ databases">
        <title>Evolution of pathogenesis and genome organization in the Tremellales.</title>
        <authorList>
            <person name="Cuomo C."/>
            <person name="Litvintseva A."/>
            <person name="Heitman J."/>
            <person name="Chen Y."/>
            <person name="Sun S."/>
            <person name="Springer D."/>
            <person name="Dromer F."/>
            <person name="Young S."/>
            <person name="Zeng Q."/>
            <person name="Chapman S."/>
            <person name="Gujja S."/>
            <person name="Saif S."/>
            <person name="Birren B."/>
        </authorList>
    </citation>
    <scope>NUCLEOTIDE SEQUENCE [LARGE SCALE GENOMIC DNA]</scope>
    <source>
        <strain evidence="2">CBS 10435</strain>
    </source>
</reference>
<dbReference type="AlphaFoldDB" id="A0A1B9IVM5"/>
<dbReference type="Proteomes" id="UP000092583">
    <property type="component" value="Unassembled WGS sequence"/>
</dbReference>
<reference evidence="1 2" key="1">
    <citation type="submission" date="2013-07" db="EMBL/GenBank/DDBJ databases">
        <title>The Genome Sequence of Kwoniella mangroviensis CBS10435.</title>
        <authorList>
            <consortium name="The Broad Institute Genome Sequencing Platform"/>
            <person name="Cuomo C."/>
            <person name="Litvintseva A."/>
            <person name="Chen Y."/>
            <person name="Heitman J."/>
            <person name="Sun S."/>
            <person name="Springer D."/>
            <person name="Dromer F."/>
            <person name="Young S.K."/>
            <person name="Zeng Q."/>
            <person name="Gargeya S."/>
            <person name="Fitzgerald M."/>
            <person name="Abouelleil A."/>
            <person name="Alvarado L."/>
            <person name="Berlin A.M."/>
            <person name="Chapman S.B."/>
            <person name="Dewar J."/>
            <person name="Goldberg J."/>
            <person name="Griggs A."/>
            <person name="Gujja S."/>
            <person name="Hansen M."/>
            <person name="Howarth C."/>
            <person name="Imamovic A."/>
            <person name="Larimer J."/>
            <person name="McCowan C."/>
            <person name="Murphy C."/>
            <person name="Pearson M."/>
            <person name="Priest M."/>
            <person name="Roberts A."/>
            <person name="Saif S."/>
            <person name="Shea T."/>
            <person name="Sykes S."/>
            <person name="Wortman J."/>
            <person name="Nusbaum C."/>
            <person name="Birren B."/>
        </authorList>
    </citation>
    <scope>NUCLEOTIDE SEQUENCE [LARGE SCALE GENOMIC DNA]</scope>
    <source>
        <strain evidence="1 2">CBS 10435</strain>
    </source>
</reference>
<accession>A0A1B9IVM5</accession>
<dbReference type="OrthoDB" id="10620488at2759"/>
<evidence type="ECO:0000313" key="2">
    <source>
        <dbReference type="Proteomes" id="UP000092583"/>
    </source>
</evidence>
<name>A0A1B9IVM5_9TREE</name>